<dbReference type="PANTHER" id="PTHR23086:SF8">
    <property type="entry name" value="PHOSPHATIDYLINOSITOL 5-PHOSPHATE 4-KINASE, ISOFORM A"/>
    <property type="match status" value="1"/>
</dbReference>
<dbReference type="Pfam" id="PF01504">
    <property type="entry name" value="PIP5K"/>
    <property type="match status" value="1"/>
</dbReference>
<protein>
    <submittedName>
        <fullName evidence="3">Phosphatidylinositol-4-phosphate 5-kinase</fullName>
        <ecNumber evidence="3">2.7.1.68</ecNumber>
    </submittedName>
</protein>
<dbReference type="PANTHER" id="PTHR23086">
    <property type="entry name" value="PHOSPHATIDYLINOSITOL-4-PHOSPHATE 5-KINASE"/>
    <property type="match status" value="1"/>
</dbReference>
<evidence type="ECO:0000256" key="1">
    <source>
        <dbReference type="PROSITE-ProRule" id="PRU00781"/>
    </source>
</evidence>
<keyword evidence="1" id="KW-0067">ATP-binding</keyword>
<evidence type="ECO:0000313" key="4">
    <source>
        <dbReference type="Proteomes" id="UP001439008"/>
    </source>
</evidence>
<dbReference type="Gene3D" id="3.30.810.10">
    <property type="entry name" value="2-Layer Sandwich"/>
    <property type="match status" value="1"/>
</dbReference>
<gene>
    <name evidence="3" type="primary">MSS4</name>
    <name evidence="3" type="ORF">MHBO_002587</name>
</gene>
<sequence length="407" mass="47065">KINFDENVKAKGINLVDKIQHGIKISLIKDKKKNDINGRYYFFLADSDENSFQFQNYAPSYFHKIRSLYGINENKYLDAICNKELLGGEKNNAGKSGQIFWRTQNQEFVIKTVTQKEATFLQSNLKIYIEHLENNPHSLISRFFGLHKIKVDRLRLRFVVMNNVFSTCKIPPQLIYDLKGTTEDRLVKQSSKLKKQPILKDLNFADRFILVSKQMSKSLLFQIKNDVNFFLKVGVMDYSLLLGVCVKNEENSEVLSVDTEIDVFAPLKYNQHFASSHISKASVFESGIKGPLGETYFLGIIDFLQEWTKKKKMANVFKTCAFCDCQQNKIDSVPPVKYAERFQEYLDSKIKNTRSLGSYSMGLDKIQNRILINCNSAYDLFVVDSAFSAFLNYSEKILMSKRQIYKK</sequence>
<dbReference type="InterPro" id="IPR002498">
    <property type="entry name" value="PInositol-4-P-4/5-kinase_core"/>
</dbReference>
<organism evidence="3 4">
    <name type="scientific">Bonamia ostreae</name>
    <dbReference type="NCBI Taxonomy" id="126728"/>
    <lineage>
        <taxon>Eukaryota</taxon>
        <taxon>Sar</taxon>
        <taxon>Rhizaria</taxon>
        <taxon>Endomyxa</taxon>
        <taxon>Ascetosporea</taxon>
        <taxon>Haplosporida</taxon>
        <taxon>Bonamia</taxon>
    </lineage>
</organism>
<keyword evidence="1" id="KW-0418">Kinase</keyword>
<accession>A0ABV2AMT4</accession>
<dbReference type="Proteomes" id="UP001439008">
    <property type="component" value="Unassembled WGS sequence"/>
</dbReference>
<proteinExistence type="predicted"/>
<dbReference type="InterPro" id="IPR027484">
    <property type="entry name" value="PInositol-4-P-5-kinase_N"/>
</dbReference>
<keyword evidence="1" id="KW-0547">Nucleotide-binding</keyword>
<dbReference type="SMART" id="SM00330">
    <property type="entry name" value="PIPKc"/>
    <property type="match status" value="1"/>
</dbReference>
<dbReference type="Gene3D" id="3.30.800.10">
    <property type="entry name" value="Phosphatidylinositol Phosphate Kinase II Beta"/>
    <property type="match status" value="1"/>
</dbReference>
<dbReference type="PROSITE" id="PS51455">
    <property type="entry name" value="PIPK"/>
    <property type="match status" value="1"/>
</dbReference>
<comment type="caution">
    <text evidence="3">The sequence shown here is derived from an EMBL/GenBank/DDBJ whole genome shotgun (WGS) entry which is preliminary data.</text>
</comment>
<evidence type="ECO:0000259" key="2">
    <source>
        <dbReference type="PROSITE" id="PS51455"/>
    </source>
</evidence>
<keyword evidence="4" id="KW-1185">Reference proteome</keyword>
<keyword evidence="1 3" id="KW-0808">Transferase</keyword>
<dbReference type="EMBL" id="JBDODL010000997">
    <property type="protein sequence ID" value="MES1920981.1"/>
    <property type="molecule type" value="Genomic_DNA"/>
</dbReference>
<feature type="non-terminal residue" evidence="3">
    <location>
        <position position="407"/>
    </location>
</feature>
<dbReference type="InterPro" id="IPR023610">
    <property type="entry name" value="PInositol-4/5-P-5/4-kinase"/>
</dbReference>
<dbReference type="GO" id="GO:0016308">
    <property type="term" value="F:1-phosphatidylinositol-4-phosphate 5-kinase activity"/>
    <property type="evidence" value="ECO:0007669"/>
    <property type="project" value="UniProtKB-EC"/>
</dbReference>
<dbReference type="EC" id="2.7.1.68" evidence="3"/>
<reference evidence="3 4" key="1">
    <citation type="journal article" date="2024" name="BMC Biol.">
        <title>Comparative genomics of Ascetosporea gives new insight into the evolutionary basis for animal parasitism in Rhizaria.</title>
        <authorList>
            <person name="Hiltunen Thoren M."/>
            <person name="Onut-Brannstrom I."/>
            <person name="Alfjorden A."/>
            <person name="Peckova H."/>
            <person name="Swords F."/>
            <person name="Hooper C."/>
            <person name="Holzer A.S."/>
            <person name="Bass D."/>
            <person name="Burki F."/>
        </authorList>
    </citation>
    <scope>NUCLEOTIDE SEQUENCE [LARGE SCALE GENOMIC DNA]</scope>
    <source>
        <strain evidence="3">20-A016</strain>
    </source>
</reference>
<feature type="domain" description="PIPK" evidence="2">
    <location>
        <begin position="1"/>
        <end position="350"/>
    </location>
</feature>
<feature type="non-terminal residue" evidence="3">
    <location>
        <position position="1"/>
    </location>
</feature>
<dbReference type="InterPro" id="IPR027483">
    <property type="entry name" value="PInositol-4-P-4/5-kinase_C_sf"/>
</dbReference>
<name>A0ABV2AMT4_9EUKA</name>
<dbReference type="SUPFAM" id="SSF56104">
    <property type="entry name" value="SAICAR synthase-like"/>
    <property type="match status" value="1"/>
</dbReference>
<evidence type="ECO:0000313" key="3">
    <source>
        <dbReference type="EMBL" id="MES1920981.1"/>
    </source>
</evidence>
<dbReference type="CDD" id="cd00139">
    <property type="entry name" value="PIPKc"/>
    <property type="match status" value="1"/>
</dbReference>